<keyword evidence="2 5" id="KW-0808">Transferase</keyword>
<evidence type="ECO:0000256" key="3">
    <source>
        <dbReference type="ARBA" id="ARBA00022691"/>
    </source>
</evidence>
<name>A0A7X1BW44_9LIST</name>
<evidence type="ECO:0000256" key="6">
    <source>
        <dbReference type="RuleBase" id="RU000416"/>
    </source>
</evidence>
<dbReference type="NCBIfam" id="TIGR00675">
    <property type="entry name" value="dcm"/>
    <property type="match status" value="1"/>
</dbReference>
<dbReference type="EC" id="2.1.1.37" evidence="7"/>
<comment type="caution">
    <text evidence="8">The sequence shown here is derived from an EMBL/GenBank/DDBJ whole genome shotgun (WGS) entry which is preliminary data.</text>
</comment>
<feature type="active site" evidence="5">
    <location>
        <position position="91"/>
    </location>
</feature>
<dbReference type="GO" id="GO:0009307">
    <property type="term" value="P:DNA restriction-modification system"/>
    <property type="evidence" value="ECO:0007669"/>
    <property type="project" value="UniProtKB-KW"/>
</dbReference>
<accession>A0A7X1BW44</accession>
<evidence type="ECO:0000256" key="5">
    <source>
        <dbReference type="PROSITE-ProRule" id="PRU01016"/>
    </source>
</evidence>
<dbReference type="GO" id="GO:0003886">
    <property type="term" value="F:DNA (cytosine-5-)-methyltransferase activity"/>
    <property type="evidence" value="ECO:0007669"/>
    <property type="project" value="UniProtKB-EC"/>
</dbReference>
<evidence type="ECO:0000256" key="2">
    <source>
        <dbReference type="ARBA" id="ARBA00022679"/>
    </source>
</evidence>
<comment type="similarity">
    <text evidence="5 6">Belongs to the class I-like SAM-binding methyltransferase superfamily. C5-methyltransferase family.</text>
</comment>
<protein>
    <recommendedName>
        <fullName evidence="7">Cytosine-specific methyltransferase</fullName>
        <ecNumber evidence="7">2.1.1.37</ecNumber>
    </recommendedName>
</protein>
<proteinExistence type="inferred from homology"/>
<dbReference type="SUPFAM" id="SSF53335">
    <property type="entry name" value="S-adenosyl-L-methionine-dependent methyltransferases"/>
    <property type="match status" value="1"/>
</dbReference>
<keyword evidence="4" id="KW-0680">Restriction system</keyword>
<dbReference type="PRINTS" id="PR00105">
    <property type="entry name" value="C5METTRFRASE"/>
</dbReference>
<dbReference type="RefSeq" id="WP_185375115.1">
    <property type="nucleotide sequence ID" value="NZ_JAARNB010000002.1"/>
</dbReference>
<comment type="catalytic activity">
    <reaction evidence="7">
        <text>a 2'-deoxycytidine in DNA + S-adenosyl-L-methionine = a 5-methyl-2'-deoxycytidine in DNA + S-adenosyl-L-homocysteine + H(+)</text>
        <dbReference type="Rhea" id="RHEA:13681"/>
        <dbReference type="Rhea" id="RHEA-COMP:11369"/>
        <dbReference type="Rhea" id="RHEA-COMP:11370"/>
        <dbReference type="ChEBI" id="CHEBI:15378"/>
        <dbReference type="ChEBI" id="CHEBI:57856"/>
        <dbReference type="ChEBI" id="CHEBI:59789"/>
        <dbReference type="ChEBI" id="CHEBI:85452"/>
        <dbReference type="ChEBI" id="CHEBI:85454"/>
        <dbReference type="EC" id="2.1.1.37"/>
    </reaction>
</comment>
<dbReference type="InterPro" id="IPR050390">
    <property type="entry name" value="C5-Methyltransferase"/>
</dbReference>
<evidence type="ECO:0000256" key="1">
    <source>
        <dbReference type="ARBA" id="ARBA00022603"/>
    </source>
</evidence>
<dbReference type="PANTHER" id="PTHR10629">
    <property type="entry name" value="CYTOSINE-SPECIFIC METHYLTRANSFERASE"/>
    <property type="match status" value="1"/>
</dbReference>
<gene>
    <name evidence="8" type="ORF">HB759_15910</name>
</gene>
<dbReference type="InterPro" id="IPR018117">
    <property type="entry name" value="C5_DNA_meth_AS"/>
</dbReference>
<dbReference type="AlphaFoldDB" id="A0A7X1BW44"/>
<reference evidence="8 9" key="1">
    <citation type="submission" date="2020-03" db="EMBL/GenBank/DDBJ databases">
        <title>Soil Listeria distribution.</title>
        <authorList>
            <person name="Liao J."/>
            <person name="Wiedmann M."/>
        </authorList>
    </citation>
    <scope>NUCLEOTIDE SEQUENCE [LARGE SCALE GENOMIC DNA]</scope>
    <source>
        <strain evidence="8 9">FSL L7-1833</strain>
    </source>
</reference>
<dbReference type="EMBL" id="JAAROL010000009">
    <property type="protein sequence ID" value="MBC1333431.1"/>
    <property type="molecule type" value="Genomic_DNA"/>
</dbReference>
<dbReference type="PROSITE" id="PS00094">
    <property type="entry name" value="C5_MTASE_1"/>
    <property type="match status" value="1"/>
</dbReference>
<dbReference type="Pfam" id="PF00145">
    <property type="entry name" value="DNA_methylase"/>
    <property type="match status" value="1"/>
</dbReference>
<dbReference type="InterPro" id="IPR001525">
    <property type="entry name" value="C5_MeTfrase"/>
</dbReference>
<dbReference type="Gene3D" id="3.40.50.150">
    <property type="entry name" value="Vaccinia Virus protein VP39"/>
    <property type="match status" value="1"/>
</dbReference>
<keyword evidence="1 5" id="KW-0489">Methyltransferase</keyword>
<dbReference type="GO" id="GO:0044027">
    <property type="term" value="P:negative regulation of gene expression via chromosomal CpG island methylation"/>
    <property type="evidence" value="ECO:0007669"/>
    <property type="project" value="TreeGrafter"/>
</dbReference>
<dbReference type="Gene3D" id="3.90.120.10">
    <property type="entry name" value="DNA Methylase, subunit A, domain 2"/>
    <property type="match status" value="1"/>
</dbReference>
<dbReference type="GO" id="GO:0032259">
    <property type="term" value="P:methylation"/>
    <property type="evidence" value="ECO:0007669"/>
    <property type="project" value="UniProtKB-KW"/>
</dbReference>
<evidence type="ECO:0000313" key="9">
    <source>
        <dbReference type="Proteomes" id="UP000532866"/>
    </source>
</evidence>
<evidence type="ECO:0000313" key="8">
    <source>
        <dbReference type="EMBL" id="MBC1333431.1"/>
    </source>
</evidence>
<evidence type="ECO:0000256" key="7">
    <source>
        <dbReference type="RuleBase" id="RU000417"/>
    </source>
</evidence>
<dbReference type="Proteomes" id="UP000532866">
    <property type="component" value="Unassembled WGS sequence"/>
</dbReference>
<organism evidence="8 9">
    <name type="scientific">Listeria booriae</name>
    <dbReference type="NCBI Taxonomy" id="1552123"/>
    <lineage>
        <taxon>Bacteria</taxon>
        <taxon>Bacillati</taxon>
        <taxon>Bacillota</taxon>
        <taxon>Bacilli</taxon>
        <taxon>Bacillales</taxon>
        <taxon>Listeriaceae</taxon>
        <taxon>Listeria</taxon>
    </lineage>
</organism>
<keyword evidence="3 5" id="KW-0949">S-adenosyl-L-methionine</keyword>
<dbReference type="InterPro" id="IPR029063">
    <property type="entry name" value="SAM-dependent_MTases_sf"/>
</dbReference>
<dbReference type="GO" id="GO:0003677">
    <property type="term" value="F:DNA binding"/>
    <property type="evidence" value="ECO:0007669"/>
    <property type="project" value="TreeGrafter"/>
</dbReference>
<dbReference type="PROSITE" id="PS51679">
    <property type="entry name" value="SAM_MT_C5"/>
    <property type="match status" value="1"/>
</dbReference>
<evidence type="ECO:0000256" key="4">
    <source>
        <dbReference type="ARBA" id="ARBA00022747"/>
    </source>
</evidence>
<dbReference type="PANTHER" id="PTHR10629:SF52">
    <property type="entry name" value="DNA (CYTOSINE-5)-METHYLTRANSFERASE 1"/>
    <property type="match status" value="1"/>
</dbReference>
<sequence>MAKKGDYENWRVVDFFCGAGGFSEGFHQAGFDVIRAYDIWEPAIVTHNKNHPNKSSEVAKYGDVYNISILPDEEFEKWVPDSEVIIGSPPCVAFSNSNKSGKGDKALGIKLLESYLRIVARKKFKKDSKLKYWILENVSNVQSYIKDSYTMEELELEYLGDYVLDVKNEMANVYNTKYYGVPSNRKRYICGEFCRPVETNDDNTVKTLRDAMVPLGNMTGEDFEEVYDPNFNFKLEKNLVSDLFYVKEIAKFEWNKAKRQKQDKGYMGKMSFPENLDRPARTVMATMSSSSRESMIFPYKKGRYRYPTIREVATIMSFPIDYRFYGDSDSIKYKLVGNAVPPKFSYALAKAILIHEGKPVNEIYIKKTFPEKDSDFCDLNYKVFELKVEKEKKYKTKFKYHVPYLIIRSYRTELLNEFVHEKVVWKAEIHKSQGNSARIYTFNNLNLDFMDKKDSLFIDRYVKKIIIEIGSFNQLQRNYCMPIDSKIEGGLKGPEEILGNIRELIDERFHGYNGEIYDKNEDVFIPEKICISYYILKQIIGGIEHE</sequence>